<dbReference type="InterPro" id="IPR029787">
    <property type="entry name" value="Nucleotide_cyclase"/>
</dbReference>
<evidence type="ECO:0000313" key="6">
    <source>
        <dbReference type="Proteomes" id="UP001595630"/>
    </source>
</evidence>
<evidence type="ECO:0000256" key="3">
    <source>
        <dbReference type="SAM" id="Phobius"/>
    </source>
</evidence>
<keyword evidence="3" id="KW-0472">Membrane</keyword>
<evidence type="ECO:0000256" key="2">
    <source>
        <dbReference type="ARBA" id="ARBA00034247"/>
    </source>
</evidence>
<comment type="catalytic activity">
    <reaction evidence="2">
        <text>2 GTP = 3',3'-c-di-GMP + 2 diphosphate</text>
        <dbReference type="Rhea" id="RHEA:24898"/>
        <dbReference type="ChEBI" id="CHEBI:33019"/>
        <dbReference type="ChEBI" id="CHEBI:37565"/>
        <dbReference type="ChEBI" id="CHEBI:58805"/>
        <dbReference type="EC" id="2.7.7.65"/>
    </reaction>
</comment>
<keyword evidence="5" id="KW-0548">Nucleotidyltransferase</keyword>
<dbReference type="SMART" id="SM00267">
    <property type="entry name" value="GGDEF"/>
    <property type="match status" value="1"/>
</dbReference>
<dbReference type="PANTHER" id="PTHR45138:SF9">
    <property type="entry name" value="DIGUANYLATE CYCLASE DGCM-RELATED"/>
    <property type="match status" value="1"/>
</dbReference>
<feature type="domain" description="GGDEF" evidence="4">
    <location>
        <begin position="260"/>
        <end position="394"/>
    </location>
</feature>
<keyword evidence="3" id="KW-1133">Transmembrane helix</keyword>
<dbReference type="SUPFAM" id="SSF55073">
    <property type="entry name" value="Nucleotide cyclase"/>
    <property type="match status" value="1"/>
</dbReference>
<name>A0ABV7T6P1_9GAMM</name>
<dbReference type="GO" id="GO:0052621">
    <property type="term" value="F:diguanylate cyclase activity"/>
    <property type="evidence" value="ECO:0007669"/>
    <property type="project" value="UniProtKB-EC"/>
</dbReference>
<dbReference type="PANTHER" id="PTHR45138">
    <property type="entry name" value="REGULATORY COMPONENTS OF SENSORY TRANSDUCTION SYSTEM"/>
    <property type="match status" value="1"/>
</dbReference>
<keyword evidence="5" id="KW-0808">Transferase</keyword>
<gene>
    <name evidence="5" type="ORF">ACFOMF_09330</name>
</gene>
<proteinExistence type="predicted"/>
<dbReference type="RefSeq" id="WP_386364117.1">
    <property type="nucleotide sequence ID" value="NZ_JBHRXZ010000022.1"/>
</dbReference>
<accession>A0ABV7T6P1</accession>
<dbReference type="PROSITE" id="PS50887">
    <property type="entry name" value="GGDEF"/>
    <property type="match status" value="1"/>
</dbReference>
<evidence type="ECO:0000259" key="4">
    <source>
        <dbReference type="PROSITE" id="PS50887"/>
    </source>
</evidence>
<sequence>MPSDLRRSPDDLRETPYQRQAVLGFRLLLFKPALEVEFRRYLTQQARLTQRLGGVALVLVAGGYLFFEHILLGIEEQPWSLELTLLRALQMLVGGVVLLVSFDQRRQSAFSNWLLGFLLILVGVIASQIDLFYETSELPLKLRYGAGLLIVCCFFYLGVTFWWALLCAMVILAGDVVLAKRALSPDQYSAHLIAVSYYLLLMAIGSISRYAHEYSQREQFLMRKQLGWMAEHDGLTGLSNRRSFDAALRRAVAQARREHLPLTLMLLDLDEFKAYNDTLGHPEGDRLLQDFSDLFERFARRPLDLAARVGGEEFALLLYDCDAAAGRQLAEDILQRVRDRAFPHPASRRGTLTCSIGMAVLRGSETPERLYKHADDALYMAKQQGRDRGVLHHAG</sequence>
<organism evidence="5 6">
    <name type="scientific">Stutzerimonas tarimensis</name>
    <dbReference type="NCBI Taxonomy" id="1507735"/>
    <lineage>
        <taxon>Bacteria</taxon>
        <taxon>Pseudomonadati</taxon>
        <taxon>Pseudomonadota</taxon>
        <taxon>Gammaproteobacteria</taxon>
        <taxon>Pseudomonadales</taxon>
        <taxon>Pseudomonadaceae</taxon>
        <taxon>Stutzerimonas</taxon>
    </lineage>
</organism>
<feature type="transmembrane region" description="Helical" evidence="3">
    <location>
        <begin position="48"/>
        <end position="67"/>
    </location>
</feature>
<dbReference type="InterPro" id="IPR000160">
    <property type="entry name" value="GGDEF_dom"/>
</dbReference>
<feature type="transmembrane region" description="Helical" evidence="3">
    <location>
        <begin position="79"/>
        <end position="101"/>
    </location>
</feature>
<feature type="transmembrane region" description="Helical" evidence="3">
    <location>
        <begin position="190"/>
        <end position="211"/>
    </location>
</feature>
<feature type="transmembrane region" description="Helical" evidence="3">
    <location>
        <begin position="113"/>
        <end position="133"/>
    </location>
</feature>
<keyword evidence="3" id="KW-0812">Transmembrane</keyword>
<dbReference type="Gene3D" id="3.30.70.270">
    <property type="match status" value="1"/>
</dbReference>
<dbReference type="EMBL" id="JBHRXZ010000022">
    <property type="protein sequence ID" value="MFC3607976.1"/>
    <property type="molecule type" value="Genomic_DNA"/>
</dbReference>
<keyword evidence="6" id="KW-1185">Reference proteome</keyword>
<evidence type="ECO:0000256" key="1">
    <source>
        <dbReference type="ARBA" id="ARBA00012528"/>
    </source>
</evidence>
<evidence type="ECO:0000313" key="5">
    <source>
        <dbReference type="EMBL" id="MFC3607976.1"/>
    </source>
</evidence>
<dbReference type="InterPro" id="IPR043128">
    <property type="entry name" value="Rev_trsase/Diguanyl_cyclase"/>
</dbReference>
<dbReference type="Proteomes" id="UP001595630">
    <property type="component" value="Unassembled WGS sequence"/>
</dbReference>
<dbReference type="NCBIfam" id="TIGR00254">
    <property type="entry name" value="GGDEF"/>
    <property type="match status" value="1"/>
</dbReference>
<dbReference type="InterPro" id="IPR050469">
    <property type="entry name" value="Diguanylate_Cyclase"/>
</dbReference>
<comment type="caution">
    <text evidence="5">The sequence shown here is derived from an EMBL/GenBank/DDBJ whole genome shotgun (WGS) entry which is preliminary data.</text>
</comment>
<dbReference type="EC" id="2.7.7.65" evidence="1"/>
<feature type="transmembrane region" description="Helical" evidence="3">
    <location>
        <begin position="145"/>
        <end position="178"/>
    </location>
</feature>
<protein>
    <recommendedName>
        <fullName evidence="1">diguanylate cyclase</fullName>
        <ecNumber evidence="1">2.7.7.65</ecNumber>
    </recommendedName>
</protein>
<dbReference type="CDD" id="cd01949">
    <property type="entry name" value="GGDEF"/>
    <property type="match status" value="1"/>
</dbReference>
<dbReference type="Pfam" id="PF00990">
    <property type="entry name" value="GGDEF"/>
    <property type="match status" value="1"/>
</dbReference>
<reference evidence="6" key="1">
    <citation type="journal article" date="2019" name="Int. J. Syst. Evol. Microbiol.">
        <title>The Global Catalogue of Microorganisms (GCM) 10K type strain sequencing project: providing services to taxonomists for standard genome sequencing and annotation.</title>
        <authorList>
            <consortium name="The Broad Institute Genomics Platform"/>
            <consortium name="The Broad Institute Genome Sequencing Center for Infectious Disease"/>
            <person name="Wu L."/>
            <person name="Ma J."/>
        </authorList>
    </citation>
    <scope>NUCLEOTIDE SEQUENCE [LARGE SCALE GENOMIC DNA]</scope>
    <source>
        <strain evidence="6">KCTC 42447</strain>
    </source>
</reference>